<sequence>MLCVVLSSTLTGCCWEQRKVFSVLMLTTAKLPG</sequence>
<keyword evidence="2" id="KW-1185">Reference proteome</keyword>
<dbReference type="EMBL" id="VSRR010036134">
    <property type="protein sequence ID" value="MPC73138.1"/>
    <property type="molecule type" value="Genomic_DNA"/>
</dbReference>
<organism evidence="1 2">
    <name type="scientific">Portunus trituberculatus</name>
    <name type="common">Swimming crab</name>
    <name type="synonym">Neptunus trituberculatus</name>
    <dbReference type="NCBI Taxonomy" id="210409"/>
    <lineage>
        <taxon>Eukaryota</taxon>
        <taxon>Metazoa</taxon>
        <taxon>Ecdysozoa</taxon>
        <taxon>Arthropoda</taxon>
        <taxon>Crustacea</taxon>
        <taxon>Multicrustacea</taxon>
        <taxon>Malacostraca</taxon>
        <taxon>Eumalacostraca</taxon>
        <taxon>Eucarida</taxon>
        <taxon>Decapoda</taxon>
        <taxon>Pleocyemata</taxon>
        <taxon>Brachyura</taxon>
        <taxon>Eubrachyura</taxon>
        <taxon>Portunoidea</taxon>
        <taxon>Portunidae</taxon>
        <taxon>Portuninae</taxon>
        <taxon>Portunus</taxon>
    </lineage>
</organism>
<dbReference type="AlphaFoldDB" id="A0A5B7HWR6"/>
<gene>
    <name evidence="1" type="ORF">E2C01_067456</name>
</gene>
<evidence type="ECO:0000313" key="1">
    <source>
        <dbReference type="EMBL" id="MPC73138.1"/>
    </source>
</evidence>
<comment type="caution">
    <text evidence="1">The sequence shown here is derived from an EMBL/GenBank/DDBJ whole genome shotgun (WGS) entry which is preliminary data.</text>
</comment>
<accession>A0A5B7HWR6</accession>
<name>A0A5B7HWR6_PORTR</name>
<proteinExistence type="predicted"/>
<reference evidence="1 2" key="1">
    <citation type="submission" date="2019-05" db="EMBL/GenBank/DDBJ databases">
        <title>Another draft genome of Portunus trituberculatus and its Hox gene families provides insights of decapod evolution.</title>
        <authorList>
            <person name="Jeong J.-H."/>
            <person name="Song I."/>
            <person name="Kim S."/>
            <person name="Choi T."/>
            <person name="Kim D."/>
            <person name="Ryu S."/>
            <person name="Kim W."/>
        </authorList>
    </citation>
    <scope>NUCLEOTIDE SEQUENCE [LARGE SCALE GENOMIC DNA]</scope>
    <source>
        <tissue evidence="1">Muscle</tissue>
    </source>
</reference>
<evidence type="ECO:0000313" key="2">
    <source>
        <dbReference type="Proteomes" id="UP000324222"/>
    </source>
</evidence>
<protein>
    <submittedName>
        <fullName evidence="1">Uncharacterized protein</fullName>
    </submittedName>
</protein>
<dbReference type="Proteomes" id="UP000324222">
    <property type="component" value="Unassembled WGS sequence"/>
</dbReference>